<keyword evidence="1" id="KW-1278">Translocase</keyword>
<protein>
    <submittedName>
        <fullName evidence="2">HAD-like domain-containing protein</fullName>
    </submittedName>
</protein>
<dbReference type="GO" id="GO:0043682">
    <property type="term" value="F:P-type divalent copper transporter activity"/>
    <property type="evidence" value="ECO:0007669"/>
    <property type="project" value="TreeGrafter"/>
</dbReference>
<dbReference type="EMBL" id="JAGMUU010000002">
    <property type="protein sequence ID" value="KAH7160575.1"/>
    <property type="molecule type" value="Genomic_DNA"/>
</dbReference>
<evidence type="ECO:0000256" key="1">
    <source>
        <dbReference type="ARBA" id="ARBA00022967"/>
    </source>
</evidence>
<dbReference type="PANTHER" id="PTHR43520">
    <property type="entry name" value="ATP7, ISOFORM B"/>
    <property type="match status" value="1"/>
</dbReference>
<dbReference type="NCBIfam" id="TIGR01494">
    <property type="entry name" value="ATPase_P-type"/>
    <property type="match status" value="1"/>
</dbReference>
<comment type="caution">
    <text evidence="2">The sequence shown here is derived from an EMBL/GenBank/DDBJ whole genome shotgun (WGS) entry which is preliminary data.</text>
</comment>
<organism evidence="2 3">
    <name type="scientific">Dactylonectria estremocensis</name>
    <dbReference type="NCBI Taxonomy" id="1079267"/>
    <lineage>
        <taxon>Eukaryota</taxon>
        <taxon>Fungi</taxon>
        <taxon>Dikarya</taxon>
        <taxon>Ascomycota</taxon>
        <taxon>Pezizomycotina</taxon>
        <taxon>Sordariomycetes</taxon>
        <taxon>Hypocreomycetidae</taxon>
        <taxon>Hypocreales</taxon>
        <taxon>Nectriaceae</taxon>
        <taxon>Dactylonectria</taxon>
    </lineage>
</organism>
<proteinExistence type="predicted"/>
<dbReference type="PRINTS" id="PR00120">
    <property type="entry name" value="HATPASE"/>
</dbReference>
<dbReference type="GO" id="GO:0055070">
    <property type="term" value="P:copper ion homeostasis"/>
    <property type="evidence" value="ECO:0007669"/>
    <property type="project" value="TreeGrafter"/>
</dbReference>
<dbReference type="GO" id="GO:0016020">
    <property type="term" value="C:membrane"/>
    <property type="evidence" value="ECO:0007669"/>
    <property type="project" value="InterPro"/>
</dbReference>
<dbReference type="Pfam" id="PF00702">
    <property type="entry name" value="Hydrolase"/>
    <property type="match status" value="1"/>
</dbReference>
<dbReference type="AlphaFoldDB" id="A0A9P9FCW5"/>
<dbReference type="GO" id="GO:0005524">
    <property type="term" value="F:ATP binding"/>
    <property type="evidence" value="ECO:0007669"/>
    <property type="project" value="InterPro"/>
</dbReference>
<dbReference type="InterPro" id="IPR023214">
    <property type="entry name" value="HAD_sf"/>
</dbReference>
<dbReference type="OrthoDB" id="5152758at2759"/>
<accession>A0A9P9FCW5</accession>
<dbReference type="SUPFAM" id="SSF56784">
    <property type="entry name" value="HAD-like"/>
    <property type="match status" value="1"/>
</dbReference>
<evidence type="ECO:0000313" key="3">
    <source>
        <dbReference type="Proteomes" id="UP000717696"/>
    </source>
</evidence>
<dbReference type="Proteomes" id="UP000717696">
    <property type="component" value="Unassembled WGS sequence"/>
</dbReference>
<evidence type="ECO:0000313" key="2">
    <source>
        <dbReference type="EMBL" id="KAH7160575.1"/>
    </source>
</evidence>
<dbReference type="InterPro" id="IPR001757">
    <property type="entry name" value="P_typ_ATPase"/>
</dbReference>
<dbReference type="GO" id="GO:0005507">
    <property type="term" value="F:copper ion binding"/>
    <property type="evidence" value="ECO:0007669"/>
    <property type="project" value="TreeGrafter"/>
</dbReference>
<reference evidence="2" key="1">
    <citation type="journal article" date="2021" name="Nat. Commun.">
        <title>Genetic determinants of endophytism in the Arabidopsis root mycobiome.</title>
        <authorList>
            <person name="Mesny F."/>
            <person name="Miyauchi S."/>
            <person name="Thiergart T."/>
            <person name="Pickel B."/>
            <person name="Atanasova L."/>
            <person name="Karlsson M."/>
            <person name="Huettel B."/>
            <person name="Barry K.W."/>
            <person name="Haridas S."/>
            <person name="Chen C."/>
            <person name="Bauer D."/>
            <person name="Andreopoulos W."/>
            <person name="Pangilinan J."/>
            <person name="LaButti K."/>
            <person name="Riley R."/>
            <person name="Lipzen A."/>
            <person name="Clum A."/>
            <person name="Drula E."/>
            <person name="Henrissat B."/>
            <person name="Kohler A."/>
            <person name="Grigoriev I.V."/>
            <person name="Martin F.M."/>
            <person name="Hacquard S."/>
        </authorList>
    </citation>
    <scope>NUCLEOTIDE SEQUENCE</scope>
    <source>
        <strain evidence="2">MPI-CAGE-AT-0021</strain>
    </source>
</reference>
<sequence>MPIYTLVAVFSISDPIRPEAPAIIRALQTSGTAIWLLSGDNPTTAAAVALQVGINPDNVIAGARTGPDSESTSRRATIAMVGDGINDAPALTTADVGVAIGSGSDVAISSADFVLVNSDLYSVVNLLDLPRVVFRRVMCLQAPDRASAHNQRSTIVGLEEKHI</sequence>
<gene>
    <name evidence="2" type="ORF">B0J13DRAFT_644384</name>
</gene>
<dbReference type="Gene3D" id="3.40.50.1000">
    <property type="entry name" value="HAD superfamily/HAD-like"/>
    <property type="match status" value="1"/>
</dbReference>
<keyword evidence="3" id="KW-1185">Reference proteome</keyword>
<dbReference type="PANTHER" id="PTHR43520:SF32">
    <property type="entry name" value="COPPER RESISTANCE P-TYPE ATPASE (EUROFUNG)"/>
    <property type="match status" value="1"/>
</dbReference>
<name>A0A9P9FCW5_9HYPO</name>
<dbReference type="InterPro" id="IPR036412">
    <property type="entry name" value="HAD-like_sf"/>
</dbReference>
<dbReference type="PRINTS" id="PR00119">
    <property type="entry name" value="CATATPASE"/>
</dbReference>
<dbReference type="GO" id="GO:0016887">
    <property type="term" value="F:ATP hydrolysis activity"/>
    <property type="evidence" value="ECO:0007669"/>
    <property type="project" value="InterPro"/>
</dbReference>